<accession>A0AAD6IVP9</accession>
<dbReference type="AlphaFoldDB" id="A0AAD6IVP9"/>
<evidence type="ECO:0000313" key="2">
    <source>
        <dbReference type="Proteomes" id="UP001221413"/>
    </source>
</evidence>
<dbReference type="EMBL" id="JAQGDS010000008">
    <property type="protein sequence ID" value="KAJ6258829.1"/>
    <property type="molecule type" value="Genomic_DNA"/>
</dbReference>
<comment type="caution">
    <text evidence="1">The sequence shown here is derived from an EMBL/GenBank/DDBJ whole genome shotgun (WGS) entry which is preliminary data.</text>
</comment>
<evidence type="ECO:0000313" key="1">
    <source>
        <dbReference type="EMBL" id="KAJ6258829.1"/>
    </source>
</evidence>
<proteinExistence type="predicted"/>
<dbReference type="Proteomes" id="UP001221413">
    <property type="component" value="Unassembled WGS sequence"/>
</dbReference>
<name>A0AAD6IVP9_DREDA</name>
<gene>
    <name evidence="1" type="ORF">Dda_6883</name>
</gene>
<sequence length="140" mass="15465">MLTLFVKDDGLSINIVNKLPGGERLFFKKCSPDIDSGLWFADNLANKAPISGEDAMNCELQKDGPGSFTYAVGENPGSKEWLTVSWEGSKSATFEPSHGLNIECDKYYIPERSSLFFVVYKGTKPDRWAPEGLGLTHVEV</sequence>
<reference evidence="1" key="1">
    <citation type="submission" date="2023-01" db="EMBL/GenBank/DDBJ databases">
        <title>The chitinases involved in constricting ring structure development in the nematode-trapping fungus Drechslerella dactyloides.</title>
        <authorList>
            <person name="Wang R."/>
            <person name="Zhang L."/>
            <person name="Tang P."/>
            <person name="Li S."/>
            <person name="Liang L."/>
        </authorList>
    </citation>
    <scope>NUCLEOTIDE SEQUENCE</scope>
    <source>
        <strain evidence="1">YMF1.00031</strain>
    </source>
</reference>
<keyword evidence="2" id="KW-1185">Reference proteome</keyword>
<organism evidence="1 2">
    <name type="scientific">Drechslerella dactyloides</name>
    <name type="common">Nematode-trapping fungus</name>
    <name type="synonym">Arthrobotrys dactyloides</name>
    <dbReference type="NCBI Taxonomy" id="74499"/>
    <lineage>
        <taxon>Eukaryota</taxon>
        <taxon>Fungi</taxon>
        <taxon>Dikarya</taxon>
        <taxon>Ascomycota</taxon>
        <taxon>Pezizomycotina</taxon>
        <taxon>Orbiliomycetes</taxon>
        <taxon>Orbiliales</taxon>
        <taxon>Orbiliaceae</taxon>
        <taxon>Drechslerella</taxon>
    </lineage>
</organism>
<protein>
    <submittedName>
        <fullName evidence="1">Uncharacterized protein</fullName>
    </submittedName>
</protein>